<feature type="chain" id="PRO_5043281392" evidence="2">
    <location>
        <begin position="24"/>
        <end position="317"/>
    </location>
</feature>
<dbReference type="AlphaFoldDB" id="A0AAI9MXM7"/>
<evidence type="ECO:0000313" key="3">
    <source>
        <dbReference type="EMBL" id="EMP9433531.1"/>
    </source>
</evidence>
<comment type="caution">
    <text evidence="3">The sequence shown here is derived from an EMBL/GenBank/DDBJ whole genome shotgun (WGS) entry which is preliminary data.</text>
</comment>
<evidence type="ECO:0000256" key="1">
    <source>
        <dbReference type="ARBA" id="ARBA00022729"/>
    </source>
</evidence>
<name>A0AAI9MXM7_PROST</name>
<sequence>MIMEYFKGLILSTVIILPTTAFSQASNDYWHVDTDVYVEVEEYQGQRDSFNNKVFDKVSMVGKLALTNPQSLWGFYFEHRESLKNYGHDFSSSRDSSIRNRTQIGATRQLYRSAVAAFSLNGSYRKESNDSAPNTTALSSNSLYWLMPAGSIQINKKWSFDFWDALYYYSNFLASNYYEWEAEHGVTYKHSNAVTAKFTLYNDRVWDKDFNQVFARDQIRGYFPIKISEKWAITPYFRYFLNDSSYDGQKNLTQRIKNGYRIGTQIAYNVTPKLTLWGGAAIEATQWKYPINNHMTSGRSHSQTYYLGQIGIKYSWQ</sequence>
<feature type="signal peptide" evidence="2">
    <location>
        <begin position="1"/>
        <end position="23"/>
    </location>
</feature>
<proteinExistence type="predicted"/>
<gene>
    <name evidence="3" type="ORF">JRA39_002603</name>
</gene>
<dbReference type="EMBL" id="AAZDVE040000020">
    <property type="protein sequence ID" value="EMP9433531.1"/>
    <property type="molecule type" value="Genomic_DNA"/>
</dbReference>
<organism evidence="3">
    <name type="scientific">Providencia stuartii</name>
    <dbReference type="NCBI Taxonomy" id="588"/>
    <lineage>
        <taxon>Bacteria</taxon>
        <taxon>Pseudomonadati</taxon>
        <taxon>Pseudomonadota</taxon>
        <taxon>Gammaproteobacteria</taxon>
        <taxon>Enterobacterales</taxon>
        <taxon>Morganellaceae</taxon>
        <taxon>Providencia</taxon>
    </lineage>
</organism>
<reference evidence="3" key="1">
    <citation type="submission" date="2024-02" db="EMBL/GenBank/DDBJ databases">
        <authorList>
            <consortium name="Clinical and Environmental Microbiology Branch: Whole genome sequencing antimicrobial resistance pathogens in the healthcare setting"/>
        </authorList>
    </citation>
    <scope>NUCLEOTIDE SEQUENCE</scope>
    <source>
        <strain evidence="3">2020GO-00142</strain>
    </source>
</reference>
<evidence type="ECO:0000256" key="2">
    <source>
        <dbReference type="SAM" id="SignalP"/>
    </source>
</evidence>
<protein>
    <submittedName>
        <fullName evidence="3">OmpG family monomeric porin</fullName>
    </submittedName>
</protein>
<dbReference type="Gene3D" id="2.40.160.40">
    <property type="entry name" value="monomeric porin ompg"/>
    <property type="match status" value="1"/>
</dbReference>
<accession>A0AAI9MXM7</accession>
<dbReference type="InterPro" id="IPR053713">
    <property type="entry name" value="Bact_OM_Channel_sf"/>
</dbReference>
<keyword evidence="1 2" id="KW-0732">Signal</keyword>